<dbReference type="PANTHER" id="PTHR36001:SF2">
    <property type="entry name" value="CTAGE FAMILY PROTEIN-RELATED"/>
    <property type="match status" value="1"/>
</dbReference>
<dbReference type="PANTHER" id="PTHR36001">
    <property type="entry name" value="CTAGE FAMILY PROTEIN-RELATED"/>
    <property type="match status" value="1"/>
</dbReference>
<keyword evidence="3" id="KW-1185">Reference proteome</keyword>
<accession>A0AAN8V669</accession>
<evidence type="ECO:0000313" key="2">
    <source>
        <dbReference type="EMBL" id="KAK6928255.1"/>
    </source>
</evidence>
<evidence type="ECO:0000256" key="1">
    <source>
        <dbReference type="SAM" id="Coils"/>
    </source>
</evidence>
<gene>
    <name evidence="2" type="ORF">RJ641_006846</name>
</gene>
<protein>
    <submittedName>
        <fullName evidence="2">Uncharacterized protein</fullName>
    </submittedName>
</protein>
<dbReference type="EMBL" id="JBAMMX010000014">
    <property type="protein sequence ID" value="KAK6928255.1"/>
    <property type="molecule type" value="Genomic_DNA"/>
</dbReference>
<evidence type="ECO:0000313" key="3">
    <source>
        <dbReference type="Proteomes" id="UP001370490"/>
    </source>
</evidence>
<proteinExistence type="predicted"/>
<organism evidence="2 3">
    <name type="scientific">Dillenia turbinata</name>
    <dbReference type="NCBI Taxonomy" id="194707"/>
    <lineage>
        <taxon>Eukaryota</taxon>
        <taxon>Viridiplantae</taxon>
        <taxon>Streptophyta</taxon>
        <taxon>Embryophyta</taxon>
        <taxon>Tracheophyta</taxon>
        <taxon>Spermatophyta</taxon>
        <taxon>Magnoliopsida</taxon>
        <taxon>eudicotyledons</taxon>
        <taxon>Gunneridae</taxon>
        <taxon>Pentapetalae</taxon>
        <taxon>Dilleniales</taxon>
        <taxon>Dilleniaceae</taxon>
        <taxon>Dillenia</taxon>
    </lineage>
</organism>
<dbReference type="Proteomes" id="UP001370490">
    <property type="component" value="Unassembled WGS sequence"/>
</dbReference>
<dbReference type="Gene3D" id="1.20.5.170">
    <property type="match status" value="1"/>
</dbReference>
<feature type="coiled-coil region" evidence="1">
    <location>
        <begin position="160"/>
        <end position="194"/>
    </location>
</feature>
<dbReference type="SUPFAM" id="SSF57997">
    <property type="entry name" value="Tropomyosin"/>
    <property type="match status" value="1"/>
</dbReference>
<sequence length="261" mass="29313">MAGGDSQKQFLTLIRDFAAEKSQGERRISGLKKQIAELSPLLEAAHADLEEAKRHKETAEQELKGLEVELNLNETSIQTLQARISLIQDEISAIASDLECLKAKENASRDEFLSKMYKLNAEIRNFHKNLAFTFSGEMGAVASTELGRQLLSKDDDLTESKLLEDKLTDVISQLEKEEQDYQVIKQELTDLETKITLMDSIAKETKEWTDVFYLTKNKQNSELEEACASLGEELQKRCVCPSCHRDNVEELGGLLQADVGS</sequence>
<dbReference type="InterPro" id="IPR053327">
    <property type="entry name" value="KIP"/>
</dbReference>
<name>A0AAN8V669_9MAGN</name>
<feature type="coiled-coil region" evidence="1">
    <location>
        <begin position="42"/>
        <end position="83"/>
    </location>
</feature>
<dbReference type="AlphaFoldDB" id="A0AAN8V669"/>
<reference evidence="2 3" key="1">
    <citation type="submission" date="2023-12" db="EMBL/GenBank/DDBJ databases">
        <title>A high-quality genome assembly for Dillenia turbinata (Dilleniales).</title>
        <authorList>
            <person name="Chanderbali A."/>
        </authorList>
    </citation>
    <scope>NUCLEOTIDE SEQUENCE [LARGE SCALE GENOMIC DNA]</scope>
    <source>
        <strain evidence="2">LSX21</strain>
        <tissue evidence="2">Leaf</tissue>
    </source>
</reference>
<keyword evidence="1" id="KW-0175">Coiled coil</keyword>
<comment type="caution">
    <text evidence="2">The sequence shown here is derived from an EMBL/GenBank/DDBJ whole genome shotgun (WGS) entry which is preliminary data.</text>
</comment>